<dbReference type="EMBL" id="CAHR02000022">
    <property type="protein sequence ID" value="CCG81017.1"/>
    <property type="molecule type" value="Genomic_DNA"/>
</dbReference>
<dbReference type="Pfam" id="PF00462">
    <property type="entry name" value="Glutaredoxin"/>
    <property type="match status" value="1"/>
</dbReference>
<evidence type="ECO:0000313" key="5">
    <source>
        <dbReference type="Proteomes" id="UP000013776"/>
    </source>
</evidence>
<dbReference type="PRINTS" id="PR00160">
    <property type="entry name" value="GLUTAREDOXIN"/>
</dbReference>
<keyword evidence="5" id="KW-1185">Reference proteome</keyword>
<dbReference type="PANTHER" id="PTHR45694">
    <property type="entry name" value="GLUTAREDOXIN 2"/>
    <property type="match status" value="1"/>
</dbReference>
<proteinExistence type="predicted"/>
<dbReference type="InterPro" id="IPR002109">
    <property type="entry name" value="Glutaredoxin"/>
</dbReference>
<dbReference type="VEuPathDB" id="FungiDB:TAPDE_000693"/>
<dbReference type="Gene3D" id="3.40.30.10">
    <property type="entry name" value="Glutaredoxin"/>
    <property type="match status" value="1"/>
</dbReference>
<keyword evidence="2" id="KW-0472">Membrane</keyword>
<dbReference type="GO" id="GO:0000324">
    <property type="term" value="C:fungal-type vacuole"/>
    <property type="evidence" value="ECO:0007669"/>
    <property type="project" value="TreeGrafter"/>
</dbReference>
<dbReference type="GO" id="GO:0005796">
    <property type="term" value="C:Golgi lumen"/>
    <property type="evidence" value="ECO:0007669"/>
    <property type="project" value="TreeGrafter"/>
</dbReference>
<feature type="compositionally biased region" description="Low complexity" evidence="1">
    <location>
        <begin position="107"/>
        <end position="117"/>
    </location>
</feature>
<gene>
    <name evidence="4" type="ORF">TAPDE_000693</name>
</gene>
<dbReference type="OrthoDB" id="423313at2759"/>
<dbReference type="eggNOG" id="KOG1752">
    <property type="taxonomic scope" value="Eukaryota"/>
</dbReference>
<dbReference type="PANTHER" id="PTHR45694:SF5">
    <property type="entry name" value="GLUTAREDOXIN 2"/>
    <property type="match status" value="1"/>
</dbReference>
<comment type="caution">
    <text evidence="4">The sequence shown here is derived from an EMBL/GenBank/DDBJ whole genome shotgun (WGS) entry which is preliminary data.</text>
</comment>
<evidence type="ECO:0000259" key="3">
    <source>
        <dbReference type="Pfam" id="PF00462"/>
    </source>
</evidence>
<organism evidence="4 5">
    <name type="scientific">Taphrina deformans (strain PYCC 5710 / ATCC 11124 / CBS 356.35 / IMI 108563 / JCM 9778 / NBRC 8474)</name>
    <name type="common">Peach leaf curl fungus</name>
    <name type="synonym">Lalaria deformans</name>
    <dbReference type="NCBI Taxonomy" id="1097556"/>
    <lineage>
        <taxon>Eukaryota</taxon>
        <taxon>Fungi</taxon>
        <taxon>Dikarya</taxon>
        <taxon>Ascomycota</taxon>
        <taxon>Taphrinomycotina</taxon>
        <taxon>Taphrinomycetes</taxon>
        <taxon>Taphrinales</taxon>
        <taxon>Taphrinaceae</taxon>
        <taxon>Taphrina</taxon>
    </lineage>
</organism>
<keyword evidence="2" id="KW-1133">Transmembrane helix</keyword>
<evidence type="ECO:0000256" key="2">
    <source>
        <dbReference type="SAM" id="Phobius"/>
    </source>
</evidence>
<name>R4X6Z8_TAPDE</name>
<dbReference type="GO" id="GO:0034599">
    <property type="term" value="P:cellular response to oxidative stress"/>
    <property type="evidence" value="ECO:0007669"/>
    <property type="project" value="TreeGrafter"/>
</dbReference>
<reference evidence="4 5" key="1">
    <citation type="journal article" date="2013" name="MBio">
        <title>Genome sequencing of the plant pathogen Taphrina deformans, the causal agent of peach leaf curl.</title>
        <authorList>
            <person name="Cisse O.H."/>
            <person name="Almeida J.M.G.C.F."/>
            <person name="Fonseca A."/>
            <person name="Kumar A.A."/>
            <person name="Salojaervi J."/>
            <person name="Overmyer K."/>
            <person name="Hauser P.M."/>
            <person name="Pagni M."/>
        </authorList>
    </citation>
    <scope>NUCLEOTIDE SEQUENCE [LARGE SCALE GENOMIC DNA]</scope>
    <source>
        <strain evidence="5">PYCC 5710 / ATCC 11124 / CBS 356.35 / IMI 108563 / JCM 9778 / NBRC 8474</strain>
    </source>
</reference>
<feature type="region of interest" description="Disordered" evidence="1">
    <location>
        <begin position="107"/>
        <end position="141"/>
    </location>
</feature>
<dbReference type="PROSITE" id="PS51354">
    <property type="entry name" value="GLUTAREDOXIN_2"/>
    <property type="match status" value="1"/>
</dbReference>
<feature type="region of interest" description="Disordered" evidence="1">
    <location>
        <begin position="69"/>
        <end position="91"/>
    </location>
</feature>
<dbReference type="CDD" id="cd03419">
    <property type="entry name" value="GRX_GRXh_1_2_like"/>
    <property type="match status" value="1"/>
</dbReference>
<dbReference type="GO" id="GO:0005801">
    <property type="term" value="C:cis-Golgi network"/>
    <property type="evidence" value="ECO:0007669"/>
    <property type="project" value="TreeGrafter"/>
</dbReference>
<dbReference type="InterPro" id="IPR036249">
    <property type="entry name" value="Thioredoxin-like_sf"/>
</dbReference>
<dbReference type="SUPFAM" id="SSF52833">
    <property type="entry name" value="Thioredoxin-like"/>
    <property type="match status" value="1"/>
</dbReference>
<dbReference type="Proteomes" id="UP000013776">
    <property type="component" value="Unassembled WGS sequence"/>
</dbReference>
<sequence>MTSDLKPRTRSKKRANVKLYVVLTFALAILYYFFFAGSAGPVKVASPKLSGVLEKGKSVSAASAITKGIAGTSKDKPQPKTAPEKAASQVDRETHELVHELKIQAAGEATAAPADAASTKISGPSRADDRESYLTTTHDPEEKEVIVKTTDKTNGRKTSGVAYNAADALKVLFESYDTILFSKSYCPHSKKAKEVLELYDLRPKPLIYELDIEDNGAELQKALSLATGRSTVPNMIVHGQSIGGGDEIVALDKNNKLVSKIRGISDRTDITRKERT</sequence>
<feature type="domain" description="Glutaredoxin" evidence="3">
    <location>
        <begin position="179"/>
        <end position="242"/>
    </location>
</feature>
<feature type="transmembrane region" description="Helical" evidence="2">
    <location>
        <begin position="20"/>
        <end position="40"/>
    </location>
</feature>
<dbReference type="AlphaFoldDB" id="R4X6Z8"/>
<accession>R4X6Z8</accession>
<keyword evidence="2" id="KW-0812">Transmembrane</keyword>
<dbReference type="GO" id="GO:0015038">
    <property type="term" value="F:glutathione disulfide oxidoreductase activity"/>
    <property type="evidence" value="ECO:0007669"/>
    <property type="project" value="TreeGrafter"/>
</dbReference>
<evidence type="ECO:0000313" key="4">
    <source>
        <dbReference type="EMBL" id="CCG81017.1"/>
    </source>
</evidence>
<evidence type="ECO:0000256" key="1">
    <source>
        <dbReference type="SAM" id="MobiDB-lite"/>
    </source>
</evidence>
<dbReference type="STRING" id="1097556.R4X6Z8"/>
<feature type="compositionally biased region" description="Basic and acidic residues" evidence="1">
    <location>
        <begin position="126"/>
        <end position="141"/>
    </location>
</feature>
<dbReference type="InterPro" id="IPR014025">
    <property type="entry name" value="Glutaredoxin_subgr"/>
</dbReference>
<protein>
    <submittedName>
        <fullName evidence="4">Glutaredoxin domain protein</fullName>
    </submittedName>
</protein>